<name>Q4S7L3_TETNG</name>
<protein>
    <submittedName>
        <fullName evidence="2">(spotted green pufferfish) hypothetical protein</fullName>
    </submittedName>
</protein>
<accession>Q4S7L3</accession>
<gene>
    <name evidence="2" type="ORF">GSTENG00022731001</name>
</gene>
<sequence length="66" mass="7117">MVKTKKSAPVEVCKNKHNFLVNVTGKRNCCLFGKASIFFVVLPLKLIVIVSAGAKSRSHGCPINSS</sequence>
<organism evidence="2">
    <name type="scientific">Tetraodon nigroviridis</name>
    <name type="common">Spotted green pufferfish</name>
    <name type="synonym">Chelonodon nigroviridis</name>
    <dbReference type="NCBI Taxonomy" id="99883"/>
    <lineage>
        <taxon>Eukaryota</taxon>
        <taxon>Metazoa</taxon>
        <taxon>Chordata</taxon>
        <taxon>Craniata</taxon>
        <taxon>Vertebrata</taxon>
        <taxon>Euteleostomi</taxon>
        <taxon>Actinopterygii</taxon>
        <taxon>Neopterygii</taxon>
        <taxon>Teleostei</taxon>
        <taxon>Neoteleostei</taxon>
        <taxon>Acanthomorphata</taxon>
        <taxon>Eupercaria</taxon>
        <taxon>Tetraodontiformes</taxon>
        <taxon>Tetradontoidea</taxon>
        <taxon>Tetraodontidae</taxon>
        <taxon>Tetraodon</taxon>
    </lineage>
</organism>
<keyword evidence="1" id="KW-0472">Membrane</keyword>
<comment type="caution">
    <text evidence="2">The sequence shown here is derived from an EMBL/GenBank/DDBJ whole genome shotgun (WGS) entry which is preliminary data.</text>
</comment>
<dbReference type="EMBL" id="CAAE01014714">
    <property type="protein sequence ID" value="CAG03369.1"/>
    <property type="molecule type" value="Genomic_DNA"/>
</dbReference>
<keyword evidence="1" id="KW-0812">Transmembrane</keyword>
<reference evidence="2" key="1">
    <citation type="journal article" date="2004" name="Nature">
        <title>Genome duplication in the teleost fish Tetraodon nigroviridis reveals the early vertebrate proto-karyotype.</title>
        <authorList>
            <person name="Jaillon O."/>
            <person name="Aury J.-M."/>
            <person name="Brunet F."/>
            <person name="Petit J.-L."/>
            <person name="Stange-Thomann N."/>
            <person name="Mauceli E."/>
            <person name="Bouneau L."/>
            <person name="Fischer C."/>
            <person name="Ozouf-Costaz C."/>
            <person name="Bernot A."/>
            <person name="Nicaud S."/>
            <person name="Jaffe D."/>
            <person name="Fisher S."/>
            <person name="Lutfalla G."/>
            <person name="Dossat C."/>
            <person name="Segurens B."/>
            <person name="Dasilva C."/>
            <person name="Salanoubat M."/>
            <person name="Levy M."/>
            <person name="Boudet N."/>
            <person name="Castellano S."/>
            <person name="Anthouard V."/>
            <person name="Jubin C."/>
            <person name="Castelli V."/>
            <person name="Katinka M."/>
            <person name="Vacherie B."/>
            <person name="Biemont C."/>
            <person name="Skalli Z."/>
            <person name="Cattolico L."/>
            <person name="Poulain J."/>
            <person name="De Berardinis V."/>
            <person name="Cruaud C."/>
            <person name="Duprat S."/>
            <person name="Brottier P."/>
            <person name="Coutanceau J.-P."/>
            <person name="Gouzy J."/>
            <person name="Parra G."/>
            <person name="Lardier G."/>
            <person name="Chapple C."/>
            <person name="McKernan K.J."/>
            <person name="McEwan P."/>
            <person name="Bosak S."/>
            <person name="Kellis M."/>
            <person name="Volff J.-N."/>
            <person name="Guigo R."/>
            <person name="Zody M.C."/>
            <person name="Mesirov J."/>
            <person name="Lindblad-Toh K."/>
            <person name="Birren B."/>
            <person name="Nusbaum C."/>
            <person name="Kahn D."/>
            <person name="Robinson-Rechavi M."/>
            <person name="Laudet V."/>
            <person name="Schachter V."/>
            <person name="Quetier F."/>
            <person name="Saurin W."/>
            <person name="Scarpelli C."/>
            <person name="Wincker P."/>
            <person name="Lander E.S."/>
            <person name="Weissenbach J."/>
            <person name="Roest Crollius H."/>
        </authorList>
    </citation>
    <scope>NUCLEOTIDE SEQUENCE [LARGE SCALE GENOMIC DNA]</scope>
</reference>
<evidence type="ECO:0000256" key="1">
    <source>
        <dbReference type="SAM" id="Phobius"/>
    </source>
</evidence>
<dbReference type="KEGG" id="tng:GSTEN00022731G001"/>
<reference evidence="2" key="2">
    <citation type="submission" date="2004-02" db="EMBL/GenBank/DDBJ databases">
        <authorList>
            <consortium name="Genoscope"/>
            <consortium name="Whitehead Institute Centre for Genome Research"/>
        </authorList>
    </citation>
    <scope>NUCLEOTIDE SEQUENCE</scope>
</reference>
<dbReference type="AlphaFoldDB" id="Q4S7L3"/>
<proteinExistence type="predicted"/>
<feature type="transmembrane region" description="Helical" evidence="1">
    <location>
        <begin position="35"/>
        <end position="54"/>
    </location>
</feature>
<keyword evidence="1" id="KW-1133">Transmembrane helix</keyword>
<evidence type="ECO:0000313" key="2">
    <source>
        <dbReference type="EMBL" id="CAG03369.1"/>
    </source>
</evidence>